<evidence type="ECO:0000313" key="2">
    <source>
        <dbReference type="Proteomes" id="UP001295794"/>
    </source>
</evidence>
<accession>A0AAD2HR42</accession>
<dbReference type="AlphaFoldDB" id="A0AAD2HR42"/>
<protein>
    <submittedName>
        <fullName evidence="1">Uncharacterized protein</fullName>
    </submittedName>
</protein>
<dbReference type="Proteomes" id="UP001295794">
    <property type="component" value="Unassembled WGS sequence"/>
</dbReference>
<evidence type="ECO:0000313" key="1">
    <source>
        <dbReference type="EMBL" id="CAK5280140.1"/>
    </source>
</evidence>
<reference evidence="1" key="1">
    <citation type="submission" date="2023-11" db="EMBL/GenBank/DDBJ databases">
        <authorList>
            <person name="De Vega J J."/>
            <person name="De Vega J J."/>
        </authorList>
    </citation>
    <scope>NUCLEOTIDE SEQUENCE</scope>
</reference>
<proteinExistence type="predicted"/>
<gene>
    <name evidence="1" type="ORF">MYCIT1_LOCUS30595</name>
</gene>
<feature type="non-terminal residue" evidence="1">
    <location>
        <position position="1"/>
    </location>
</feature>
<keyword evidence="2" id="KW-1185">Reference proteome</keyword>
<feature type="non-terminal residue" evidence="1">
    <location>
        <position position="77"/>
    </location>
</feature>
<organism evidence="1 2">
    <name type="scientific">Mycena citricolor</name>
    <dbReference type="NCBI Taxonomy" id="2018698"/>
    <lineage>
        <taxon>Eukaryota</taxon>
        <taxon>Fungi</taxon>
        <taxon>Dikarya</taxon>
        <taxon>Basidiomycota</taxon>
        <taxon>Agaricomycotina</taxon>
        <taxon>Agaricomycetes</taxon>
        <taxon>Agaricomycetidae</taxon>
        <taxon>Agaricales</taxon>
        <taxon>Marasmiineae</taxon>
        <taxon>Mycenaceae</taxon>
        <taxon>Mycena</taxon>
    </lineage>
</organism>
<comment type="caution">
    <text evidence="1">The sequence shown here is derived from an EMBL/GenBank/DDBJ whole genome shotgun (WGS) entry which is preliminary data.</text>
</comment>
<name>A0AAD2HR42_9AGAR</name>
<sequence>EVIALKLELEQSRRVGENERARKPQCGSEAEHELAVSYLCIYGTHLFLGVSTDLIVSAPLVPGSFTYSSFGGGIADE</sequence>
<dbReference type="EMBL" id="CAVNYO010000440">
    <property type="protein sequence ID" value="CAK5280140.1"/>
    <property type="molecule type" value="Genomic_DNA"/>
</dbReference>